<dbReference type="SUPFAM" id="SSF54171">
    <property type="entry name" value="DNA-binding domain"/>
    <property type="match status" value="1"/>
</dbReference>
<evidence type="ECO:0000256" key="7">
    <source>
        <dbReference type="ARBA" id="ARBA00024343"/>
    </source>
</evidence>
<dbReference type="GO" id="GO:0003700">
    <property type="term" value="F:DNA-binding transcription factor activity"/>
    <property type="evidence" value="ECO:0007669"/>
    <property type="project" value="InterPro"/>
</dbReference>
<keyword evidence="4" id="KW-0010">Activator</keyword>
<dbReference type="GO" id="GO:0005634">
    <property type="term" value="C:nucleus"/>
    <property type="evidence" value="ECO:0007669"/>
    <property type="project" value="UniProtKB-SubCell"/>
</dbReference>
<dbReference type="GO" id="GO:0003677">
    <property type="term" value="F:DNA binding"/>
    <property type="evidence" value="ECO:0007669"/>
    <property type="project" value="UniProtKB-KW"/>
</dbReference>
<evidence type="ECO:0000256" key="2">
    <source>
        <dbReference type="ARBA" id="ARBA00023015"/>
    </source>
</evidence>
<evidence type="ECO:0000256" key="3">
    <source>
        <dbReference type="ARBA" id="ARBA00023125"/>
    </source>
</evidence>
<comment type="caution">
    <text evidence="9">The sequence shown here is derived from an EMBL/GenBank/DDBJ whole genome shotgun (WGS) entry which is preliminary data.</text>
</comment>
<evidence type="ECO:0000256" key="1">
    <source>
        <dbReference type="ARBA" id="ARBA00004123"/>
    </source>
</evidence>
<evidence type="ECO:0000256" key="4">
    <source>
        <dbReference type="ARBA" id="ARBA00023159"/>
    </source>
</evidence>
<reference evidence="9 10" key="1">
    <citation type="submission" date="2020-02" db="EMBL/GenBank/DDBJ databases">
        <authorList>
            <person name="Ma Q."/>
            <person name="Huang Y."/>
            <person name="Song X."/>
            <person name="Pei D."/>
        </authorList>
    </citation>
    <scope>NUCLEOTIDE SEQUENCE [LARGE SCALE GENOMIC DNA]</scope>
    <source>
        <strain evidence="9">Sxm20200214</strain>
        <tissue evidence="9">Leaf</tissue>
    </source>
</reference>
<evidence type="ECO:0000256" key="5">
    <source>
        <dbReference type="ARBA" id="ARBA00023163"/>
    </source>
</evidence>
<evidence type="ECO:0000313" key="10">
    <source>
        <dbReference type="Proteomes" id="UP000886595"/>
    </source>
</evidence>
<keyword evidence="3" id="KW-0238">DNA-binding</keyword>
<keyword evidence="6" id="KW-0539">Nucleus</keyword>
<keyword evidence="10" id="KW-1185">Reference proteome</keyword>
<dbReference type="Gene3D" id="3.30.730.10">
    <property type="entry name" value="AP2/ERF domain"/>
    <property type="match status" value="1"/>
</dbReference>
<feature type="domain" description="AP2/ERF" evidence="8">
    <location>
        <begin position="30"/>
        <end position="69"/>
    </location>
</feature>
<dbReference type="PANTHER" id="PTHR31839">
    <property type="entry name" value="DEHYDRATION-RESPONSIVE ELEMENT-BINDING PROTEIN 1D"/>
    <property type="match status" value="1"/>
</dbReference>
<dbReference type="Proteomes" id="UP000886595">
    <property type="component" value="Unassembled WGS sequence"/>
</dbReference>
<evidence type="ECO:0000313" key="9">
    <source>
        <dbReference type="EMBL" id="KAG2259864.1"/>
    </source>
</evidence>
<dbReference type="PANTHER" id="PTHR31839:SF45">
    <property type="entry name" value="GENOME ASSEMBLY, CHROMOSOME: A09"/>
    <property type="match status" value="1"/>
</dbReference>
<comment type="similarity">
    <text evidence="7">Belongs to the AP2/ERF transcription factor family. ERF subfamily.</text>
</comment>
<evidence type="ECO:0000259" key="8">
    <source>
        <dbReference type="PROSITE" id="PS51032"/>
    </source>
</evidence>
<dbReference type="Pfam" id="PF00847">
    <property type="entry name" value="AP2"/>
    <property type="match status" value="1"/>
</dbReference>
<dbReference type="EMBL" id="JAAMPC010000015">
    <property type="protein sequence ID" value="KAG2259864.1"/>
    <property type="molecule type" value="Genomic_DNA"/>
</dbReference>
<keyword evidence="5" id="KW-0804">Transcription</keyword>
<sequence>MDNNDDIMLAEMRPKKRAGRIVFKETRHPVYRGIRRRNGDKWVCEIREPTHQRRIWLGTYPTAEMAARARRGGFCSAREIRVFEFRRLRLASSGAGINRSRCHKESGCGSSRDVQADGVREWDHGFALLRQ</sequence>
<protein>
    <recommendedName>
        <fullName evidence="8">AP2/ERF domain-containing protein</fullName>
    </recommendedName>
</protein>
<dbReference type="OrthoDB" id="676764at2759"/>
<name>A0A8X7PWU2_BRACI</name>
<comment type="subcellular location">
    <subcellularLocation>
        <location evidence="1">Nucleus</location>
    </subcellularLocation>
</comment>
<dbReference type="SMART" id="SM00380">
    <property type="entry name" value="AP2"/>
    <property type="match status" value="1"/>
</dbReference>
<keyword evidence="2" id="KW-0805">Transcription regulation</keyword>
<dbReference type="InterPro" id="IPR036955">
    <property type="entry name" value="AP2/ERF_dom_sf"/>
</dbReference>
<dbReference type="PRINTS" id="PR00367">
    <property type="entry name" value="ETHRSPELEMNT"/>
</dbReference>
<dbReference type="AlphaFoldDB" id="A0A8X7PWU2"/>
<dbReference type="InterPro" id="IPR045277">
    <property type="entry name" value="DRE1A-I"/>
</dbReference>
<evidence type="ECO:0000256" key="6">
    <source>
        <dbReference type="ARBA" id="ARBA00023242"/>
    </source>
</evidence>
<gene>
    <name evidence="9" type="ORF">Bca52824_079158</name>
</gene>
<organism evidence="9 10">
    <name type="scientific">Brassica carinata</name>
    <name type="common">Ethiopian mustard</name>
    <name type="synonym">Abyssinian cabbage</name>
    <dbReference type="NCBI Taxonomy" id="52824"/>
    <lineage>
        <taxon>Eukaryota</taxon>
        <taxon>Viridiplantae</taxon>
        <taxon>Streptophyta</taxon>
        <taxon>Embryophyta</taxon>
        <taxon>Tracheophyta</taxon>
        <taxon>Spermatophyta</taxon>
        <taxon>Magnoliopsida</taxon>
        <taxon>eudicotyledons</taxon>
        <taxon>Gunneridae</taxon>
        <taxon>Pentapetalae</taxon>
        <taxon>rosids</taxon>
        <taxon>malvids</taxon>
        <taxon>Brassicales</taxon>
        <taxon>Brassicaceae</taxon>
        <taxon>Brassiceae</taxon>
        <taxon>Brassica</taxon>
    </lineage>
</organism>
<dbReference type="InterPro" id="IPR016177">
    <property type="entry name" value="DNA-bd_dom_sf"/>
</dbReference>
<dbReference type="InterPro" id="IPR001471">
    <property type="entry name" value="AP2/ERF_dom"/>
</dbReference>
<dbReference type="CDD" id="cd00018">
    <property type="entry name" value="AP2"/>
    <property type="match status" value="1"/>
</dbReference>
<dbReference type="PROSITE" id="PS51032">
    <property type="entry name" value="AP2_ERF"/>
    <property type="match status" value="1"/>
</dbReference>
<proteinExistence type="inferred from homology"/>
<accession>A0A8X7PWU2</accession>